<dbReference type="FunFam" id="2.40.50.140:FF:000006">
    <property type="entry name" value="Cold shock protein CspC"/>
    <property type="match status" value="1"/>
</dbReference>
<evidence type="ECO:0000313" key="7">
    <source>
        <dbReference type="Proteomes" id="UP000050564"/>
    </source>
</evidence>
<dbReference type="Proteomes" id="UP000281372">
    <property type="component" value="Unassembled WGS sequence"/>
</dbReference>
<dbReference type="PROSITE" id="PS51857">
    <property type="entry name" value="CSD_2"/>
    <property type="match status" value="1"/>
</dbReference>
<dbReference type="PIRSF" id="PIRSF002599">
    <property type="entry name" value="Cold_shock_A"/>
    <property type="match status" value="1"/>
</dbReference>
<accession>A0A0P9LU15</accession>
<gene>
    <name evidence="5" type="ORF">ALO81_100000</name>
    <name evidence="6" type="ORF">ALQ64_02767</name>
</gene>
<name>A0A0P9LU15_PSECA</name>
<evidence type="ECO:0000256" key="3">
    <source>
        <dbReference type="RuleBase" id="RU000408"/>
    </source>
</evidence>
<dbReference type="PATRIC" id="fig|86840.3.peg.4372"/>
<dbReference type="AlphaFoldDB" id="A0A0P9LU15"/>
<feature type="domain" description="CSD" evidence="4">
    <location>
        <begin position="19"/>
        <end position="83"/>
    </location>
</feature>
<dbReference type="EMBL" id="LJPX01000130">
    <property type="protein sequence ID" value="KPW79036.1"/>
    <property type="molecule type" value="Genomic_DNA"/>
</dbReference>
<dbReference type="GO" id="GO:0005829">
    <property type="term" value="C:cytosol"/>
    <property type="evidence" value="ECO:0007669"/>
    <property type="project" value="UniProtKB-ARBA"/>
</dbReference>
<evidence type="ECO:0000256" key="2">
    <source>
        <dbReference type="ARBA" id="ARBA00022490"/>
    </source>
</evidence>
<protein>
    <submittedName>
        <fullName evidence="6">Cold-shock protein, DNA-binding</fullName>
    </submittedName>
    <submittedName>
        <fullName evidence="5">CspA</fullName>
    </submittedName>
</protein>
<evidence type="ECO:0000259" key="4">
    <source>
        <dbReference type="PROSITE" id="PS51857"/>
    </source>
</evidence>
<dbReference type="PRINTS" id="PR00050">
    <property type="entry name" value="COLDSHOCK"/>
</dbReference>
<comment type="caution">
    <text evidence="5">The sequence shown here is derived from an EMBL/GenBank/DDBJ whole genome shotgun (WGS) entry which is preliminary data.</text>
</comment>
<comment type="subcellular location">
    <subcellularLocation>
        <location evidence="1 3">Cytoplasm</location>
    </subcellularLocation>
</comment>
<proteinExistence type="predicted"/>
<sequence length="85" mass="9306">MKEAVINSSVKGNKKMAERQSGTVKWFNDEKGFGFITPESGPDLFVHFRAIQGNGFKSLKEGQKVTFVSVQGQKGLQADEVQAEG</sequence>
<reference evidence="5 7" key="1">
    <citation type="submission" date="2015-09" db="EMBL/GenBank/DDBJ databases">
        <title>Genome announcement of multiple Pseudomonas syringae strains.</title>
        <authorList>
            <person name="Thakur S."/>
            <person name="Wang P.W."/>
            <person name="Gong Y."/>
            <person name="Weir B.S."/>
            <person name="Guttman D.S."/>
        </authorList>
    </citation>
    <scope>NUCLEOTIDE SEQUENCE [LARGE SCALE GENOMIC DNA]</scope>
    <source>
        <strain evidence="5 7">ICMP2823</strain>
    </source>
</reference>
<dbReference type="SMART" id="SM00357">
    <property type="entry name" value="CSP"/>
    <property type="match status" value="1"/>
</dbReference>
<dbReference type="InterPro" id="IPR012340">
    <property type="entry name" value="NA-bd_OB-fold"/>
</dbReference>
<dbReference type="Pfam" id="PF00313">
    <property type="entry name" value="CSD"/>
    <property type="match status" value="1"/>
</dbReference>
<dbReference type="PROSITE" id="PS00352">
    <property type="entry name" value="CSD_1"/>
    <property type="match status" value="1"/>
</dbReference>
<organism evidence="5 7">
    <name type="scientific">Pseudomonas cannabina</name>
    <dbReference type="NCBI Taxonomy" id="86840"/>
    <lineage>
        <taxon>Bacteria</taxon>
        <taxon>Pseudomonadati</taxon>
        <taxon>Pseudomonadota</taxon>
        <taxon>Gammaproteobacteria</taxon>
        <taxon>Pseudomonadales</taxon>
        <taxon>Pseudomonadaceae</taxon>
        <taxon>Pseudomonas</taxon>
    </lineage>
</organism>
<evidence type="ECO:0000313" key="6">
    <source>
        <dbReference type="EMBL" id="RMN18946.1"/>
    </source>
</evidence>
<dbReference type="Gene3D" id="2.40.50.140">
    <property type="entry name" value="Nucleic acid-binding proteins"/>
    <property type="match status" value="1"/>
</dbReference>
<dbReference type="EMBL" id="RBOW01000941">
    <property type="protein sequence ID" value="RMN18946.1"/>
    <property type="molecule type" value="Genomic_DNA"/>
</dbReference>
<evidence type="ECO:0000313" key="5">
    <source>
        <dbReference type="EMBL" id="KPW79036.1"/>
    </source>
</evidence>
<dbReference type="InterPro" id="IPR002059">
    <property type="entry name" value="CSP_DNA-bd"/>
</dbReference>
<dbReference type="InterPro" id="IPR011129">
    <property type="entry name" value="CSD"/>
</dbReference>
<keyword evidence="6" id="KW-0238">DNA-binding</keyword>
<reference evidence="6 8" key="2">
    <citation type="submission" date="2018-08" db="EMBL/GenBank/DDBJ databases">
        <title>Recombination of ecologically and evolutionarily significant loci maintains genetic cohesion in the Pseudomonas syringae species complex.</title>
        <authorList>
            <person name="Dillon M."/>
            <person name="Thakur S."/>
            <person name="Almeida R.N.D."/>
            <person name="Weir B.S."/>
            <person name="Guttman D.S."/>
        </authorList>
    </citation>
    <scope>NUCLEOTIDE SEQUENCE [LARGE SCALE GENOMIC DNA]</scope>
    <source>
        <strain evidence="6 8">ICMP 2821</strain>
    </source>
</reference>
<dbReference type="CDD" id="cd04458">
    <property type="entry name" value="CSP_CDS"/>
    <property type="match status" value="1"/>
</dbReference>
<dbReference type="SUPFAM" id="SSF50249">
    <property type="entry name" value="Nucleic acid-binding proteins"/>
    <property type="match status" value="1"/>
</dbReference>
<keyword evidence="2" id="KW-0963">Cytoplasm</keyword>
<dbReference type="PANTHER" id="PTHR11544">
    <property type="entry name" value="COLD SHOCK DOMAIN CONTAINING PROTEINS"/>
    <property type="match status" value="1"/>
</dbReference>
<dbReference type="GO" id="GO:0003677">
    <property type="term" value="F:DNA binding"/>
    <property type="evidence" value="ECO:0007669"/>
    <property type="project" value="UniProtKB-KW"/>
</dbReference>
<evidence type="ECO:0000256" key="1">
    <source>
        <dbReference type="ARBA" id="ARBA00004496"/>
    </source>
</evidence>
<dbReference type="Proteomes" id="UP000050564">
    <property type="component" value="Unassembled WGS sequence"/>
</dbReference>
<evidence type="ECO:0000313" key="8">
    <source>
        <dbReference type="Proteomes" id="UP000281372"/>
    </source>
</evidence>
<dbReference type="InterPro" id="IPR012156">
    <property type="entry name" value="Cold_shock_CspA"/>
</dbReference>
<dbReference type="InterPro" id="IPR050181">
    <property type="entry name" value="Cold_shock_domain"/>
</dbReference>
<dbReference type="InterPro" id="IPR019844">
    <property type="entry name" value="CSD_CS"/>
</dbReference>